<organism evidence="1">
    <name type="scientific">Tanacetum cinerariifolium</name>
    <name type="common">Dalmatian daisy</name>
    <name type="synonym">Chrysanthemum cinerariifolium</name>
    <dbReference type="NCBI Taxonomy" id="118510"/>
    <lineage>
        <taxon>Eukaryota</taxon>
        <taxon>Viridiplantae</taxon>
        <taxon>Streptophyta</taxon>
        <taxon>Embryophyta</taxon>
        <taxon>Tracheophyta</taxon>
        <taxon>Spermatophyta</taxon>
        <taxon>Magnoliopsida</taxon>
        <taxon>eudicotyledons</taxon>
        <taxon>Gunneridae</taxon>
        <taxon>Pentapetalae</taxon>
        <taxon>asterids</taxon>
        <taxon>campanulids</taxon>
        <taxon>Asterales</taxon>
        <taxon>Asteraceae</taxon>
        <taxon>Asteroideae</taxon>
        <taxon>Anthemideae</taxon>
        <taxon>Anthemidinae</taxon>
        <taxon>Tanacetum</taxon>
    </lineage>
</organism>
<accession>A0A699RMU3</accession>
<protein>
    <submittedName>
        <fullName evidence="1">Uncharacterized protein</fullName>
    </submittedName>
</protein>
<proteinExistence type="predicted"/>
<dbReference type="AlphaFoldDB" id="A0A699RMU3"/>
<evidence type="ECO:0000313" key="1">
    <source>
        <dbReference type="EMBL" id="GFC86377.1"/>
    </source>
</evidence>
<dbReference type="EMBL" id="BKCJ011104820">
    <property type="protein sequence ID" value="GFC86377.1"/>
    <property type="molecule type" value="Genomic_DNA"/>
</dbReference>
<feature type="non-terminal residue" evidence="1">
    <location>
        <position position="1"/>
    </location>
</feature>
<reference evidence="1" key="1">
    <citation type="journal article" date="2019" name="Sci. Rep.">
        <title>Draft genome of Tanacetum cinerariifolium, the natural source of mosquito coil.</title>
        <authorList>
            <person name="Yamashiro T."/>
            <person name="Shiraishi A."/>
            <person name="Satake H."/>
            <person name="Nakayama K."/>
        </authorList>
    </citation>
    <scope>NUCLEOTIDE SEQUENCE</scope>
</reference>
<sequence>VGTHGAVYGFFTADDLRKGLVSYEGLNEGLIESLCGLRLEDLSGYLI</sequence>
<comment type="caution">
    <text evidence="1">The sequence shown here is derived from an EMBL/GenBank/DDBJ whole genome shotgun (WGS) entry which is preliminary data.</text>
</comment>
<gene>
    <name evidence="1" type="ORF">Tci_858347</name>
</gene>
<name>A0A699RMU3_TANCI</name>